<protein>
    <submittedName>
        <fullName evidence="2">AT-rich binding protein</fullName>
    </submittedName>
    <submittedName>
        <fullName evidence="4">uncharacterized protein LOC105232185</fullName>
    </submittedName>
</protein>
<accession>A0A034VBE7</accession>
<dbReference type="EMBL" id="GAKP01019855">
    <property type="protein sequence ID" value="JAC39097.1"/>
    <property type="molecule type" value="Transcribed_RNA"/>
</dbReference>
<evidence type="ECO:0000313" key="2">
    <source>
        <dbReference type="EMBL" id="JAC39100.1"/>
    </source>
</evidence>
<proteinExistence type="predicted"/>
<name>A0A034VBE7_BACDO</name>
<dbReference type="RefSeq" id="XP_011212116.2">
    <property type="nucleotide sequence ID" value="XM_011213814.4"/>
</dbReference>
<evidence type="ECO:0000313" key="4">
    <source>
        <dbReference type="RefSeq" id="XP_011212116.1"/>
    </source>
</evidence>
<dbReference type="OrthoDB" id="7928298at2759"/>
<organism evidence="2">
    <name type="scientific">Bactrocera dorsalis</name>
    <name type="common">Oriental fruit fly</name>
    <name type="synonym">Dacus dorsalis</name>
    <dbReference type="NCBI Taxonomy" id="27457"/>
    <lineage>
        <taxon>Eukaryota</taxon>
        <taxon>Metazoa</taxon>
        <taxon>Ecdysozoa</taxon>
        <taxon>Arthropoda</taxon>
        <taxon>Hexapoda</taxon>
        <taxon>Insecta</taxon>
        <taxon>Pterygota</taxon>
        <taxon>Neoptera</taxon>
        <taxon>Endopterygota</taxon>
        <taxon>Diptera</taxon>
        <taxon>Brachycera</taxon>
        <taxon>Muscomorpha</taxon>
        <taxon>Tephritoidea</taxon>
        <taxon>Tephritidae</taxon>
        <taxon>Bactrocera</taxon>
        <taxon>Bactrocera</taxon>
    </lineage>
</organism>
<dbReference type="GeneID" id="105232185"/>
<dbReference type="EMBL" id="GAKP01019852">
    <property type="protein sequence ID" value="JAC39100.1"/>
    <property type="molecule type" value="Transcribed_RNA"/>
</dbReference>
<sequence>MNITRILGQNNKIYQKFGDYCITEAEPNQCCIICCFCQQEHHNENAFWTHIQEMHDYAPAQLCVMHEKSQTTNFISEHSESLCTTPICLDGTTDAKKCKTNSAQVVTNDAPMYVEAEYLENVALNDPNALMELTEITNTFLDFKDKPTETQPVAESSVQHKLNMQQIDTNQSEKKLQSQHTNGKLETNIDVDKLTPKQLLGNGTLLKNVFQQMQRANNEFKYKLNKLTQAVQLIETELKKEPGNRMLKRYMKIIPDQPFNSRDEVLILDDELHHSKEMRDALHEETLAIATENADVFCRVLWRFIMTDEVSNQFCWRGVVNADKIIKYPIKDMTMLDVFQGVFREKFPEQTLNIFKDRTMTYFNKAHERLKRKQLNKTDVENNDSDFLCIKETSNGQNGDYKRARNDQENSNSVDSVFEEVFSG</sequence>
<reference evidence="2" key="1">
    <citation type="journal article" date="2014" name="BMC Genomics">
        <title>Characterizing the developmental transcriptome of the oriental fruit fly, Bactrocera dorsalis (Diptera: Tephritidae) through comparative genomic analysis with Drosophila melanogaster utilizing modENCODE datasets.</title>
        <authorList>
            <person name="Geib S.M."/>
            <person name="Calla B."/>
            <person name="Hall B."/>
            <person name="Hou S."/>
            <person name="Manoukis N.C."/>
        </authorList>
    </citation>
    <scope>NUCLEOTIDE SEQUENCE</scope>
    <source>
        <strain evidence="2">Punador</strain>
    </source>
</reference>
<gene>
    <name evidence="2" type="primary">ATBP</name>
    <name evidence="4" type="synonym">LOC105232185</name>
</gene>
<keyword evidence="3" id="KW-1185">Reference proteome</keyword>
<reference evidence="4" key="2">
    <citation type="submission" date="2022-04" db="UniProtKB">
        <authorList>
            <consortium name="RefSeq"/>
        </authorList>
    </citation>
    <scope>IDENTIFICATION</scope>
    <source>
        <strain evidence="4">Punador</strain>
    </source>
</reference>
<dbReference type="Proteomes" id="UP001652620">
    <property type="component" value="Chromosome 4"/>
</dbReference>
<dbReference type="RefSeq" id="XP_011212116.1">
    <property type="nucleotide sequence ID" value="XM_011213814.3"/>
</dbReference>
<feature type="region of interest" description="Disordered" evidence="1">
    <location>
        <begin position="397"/>
        <end position="424"/>
    </location>
</feature>
<evidence type="ECO:0000313" key="3">
    <source>
        <dbReference type="Proteomes" id="UP001652620"/>
    </source>
</evidence>
<dbReference type="AlphaFoldDB" id="A0A034VBE7"/>
<evidence type="ECO:0000256" key="1">
    <source>
        <dbReference type="SAM" id="MobiDB-lite"/>
    </source>
</evidence>
<dbReference type="KEGG" id="bdr:105232185"/>